<feature type="domain" description="HIT" evidence="4">
    <location>
        <begin position="23"/>
        <end position="131"/>
    </location>
</feature>
<name>A0A250WTP9_9CHLO</name>
<keyword evidence="2" id="KW-0378">Hydrolase</keyword>
<evidence type="ECO:0000313" key="6">
    <source>
        <dbReference type="Proteomes" id="UP000232323"/>
    </source>
</evidence>
<dbReference type="GO" id="GO:0047627">
    <property type="term" value="F:adenylylsulfatase activity"/>
    <property type="evidence" value="ECO:0007669"/>
    <property type="project" value="UniProtKB-ARBA"/>
</dbReference>
<dbReference type="PROSITE" id="PS51084">
    <property type="entry name" value="HIT_2"/>
    <property type="match status" value="1"/>
</dbReference>
<dbReference type="PANTHER" id="PTHR12486:SF5">
    <property type="entry name" value="ADENOSINE 5'-MONOPHOSPHORAMIDASE HINT3"/>
    <property type="match status" value="1"/>
</dbReference>
<keyword evidence="1" id="KW-0547">Nucleotide-binding</keyword>
<comment type="caution">
    <text evidence="5">The sequence shown here is derived from an EMBL/GenBank/DDBJ whole genome shotgun (WGS) entry which is preliminary data.</text>
</comment>
<evidence type="ECO:0000256" key="1">
    <source>
        <dbReference type="ARBA" id="ARBA00022741"/>
    </source>
</evidence>
<dbReference type="PANTHER" id="PTHR12486">
    <property type="entry name" value="APRATAXIN-RELATED"/>
    <property type="match status" value="1"/>
</dbReference>
<dbReference type="STRING" id="1157962.A0A250WTP9"/>
<dbReference type="Pfam" id="PF11969">
    <property type="entry name" value="DcpS_C"/>
    <property type="match status" value="1"/>
</dbReference>
<dbReference type="InterPro" id="IPR036265">
    <property type="entry name" value="HIT-like_sf"/>
</dbReference>
<accession>A0A250WTP9</accession>
<proteinExistence type="predicted"/>
<evidence type="ECO:0000313" key="5">
    <source>
        <dbReference type="EMBL" id="GAX74126.1"/>
    </source>
</evidence>
<feature type="short sequence motif" description="Histidine triad motif" evidence="3">
    <location>
        <begin position="116"/>
        <end position="120"/>
    </location>
</feature>
<sequence length="154" mass="17829">MFCGRQSKSPYYVTSRDFKEDCVFCHIVQGGNGGKDRILYKNERVAVFEDIRPAAATHLLVVPIHHIANTDSLETHDFELVKEMHEVGEKVLLEHCRPGAKFKFGYHQPPYRSVDHLHLHCFELPHSSLIKNLKYCIPSVWLSCDDLLKRLKNQ</sequence>
<organism evidence="5 6">
    <name type="scientific">Chlamydomonas eustigma</name>
    <dbReference type="NCBI Taxonomy" id="1157962"/>
    <lineage>
        <taxon>Eukaryota</taxon>
        <taxon>Viridiplantae</taxon>
        <taxon>Chlorophyta</taxon>
        <taxon>core chlorophytes</taxon>
        <taxon>Chlorophyceae</taxon>
        <taxon>CS clade</taxon>
        <taxon>Chlamydomonadales</taxon>
        <taxon>Chlamydomonadaceae</taxon>
        <taxon>Chlamydomonas</taxon>
    </lineage>
</organism>
<evidence type="ECO:0000256" key="2">
    <source>
        <dbReference type="ARBA" id="ARBA00022801"/>
    </source>
</evidence>
<reference evidence="5 6" key="1">
    <citation type="submission" date="2017-08" db="EMBL/GenBank/DDBJ databases">
        <title>Acidophilic green algal genome provides insights into adaptation to an acidic environment.</title>
        <authorList>
            <person name="Hirooka S."/>
            <person name="Hirose Y."/>
            <person name="Kanesaki Y."/>
            <person name="Higuchi S."/>
            <person name="Fujiwara T."/>
            <person name="Onuma R."/>
            <person name="Era A."/>
            <person name="Ohbayashi R."/>
            <person name="Uzuka A."/>
            <person name="Nozaki H."/>
            <person name="Yoshikawa H."/>
            <person name="Miyagishima S.Y."/>
        </authorList>
    </citation>
    <scope>NUCLEOTIDE SEQUENCE [LARGE SCALE GENOMIC DNA]</scope>
    <source>
        <strain evidence="5 6">NIES-2499</strain>
    </source>
</reference>
<gene>
    <name evidence="5" type="ORF">CEUSTIGMA_g1575.t1</name>
</gene>
<dbReference type="GO" id="GO:0000166">
    <property type="term" value="F:nucleotide binding"/>
    <property type="evidence" value="ECO:0007669"/>
    <property type="project" value="UniProtKB-KW"/>
</dbReference>
<protein>
    <recommendedName>
        <fullName evidence="4">HIT domain-containing protein</fullName>
    </recommendedName>
</protein>
<dbReference type="SUPFAM" id="SSF54197">
    <property type="entry name" value="HIT-like"/>
    <property type="match status" value="1"/>
</dbReference>
<dbReference type="Proteomes" id="UP000232323">
    <property type="component" value="Unassembled WGS sequence"/>
</dbReference>
<dbReference type="AlphaFoldDB" id="A0A250WTP9"/>
<keyword evidence="6" id="KW-1185">Reference proteome</keyword>
<evidence type="ECO:0000259" key="4">
    <source>
        <dbReference type="PROSITE" id="PS51084"/>
    </source>
</evidence>
<dbReference type="EMBL" id="BEGY01000006">
    <property type="protein sequence ID" value="GAX74126.1"/>
    <property type="molecule type" value="Genomic_DNA"/>
</dbReference>
<evidence type="ECO:0000256" key="3">
    <source>
        <dbReference type="PROSITE-ProRule" id="PRU00464"/>
    </source>
</evidence>
<dbReference type="InterPro" id="IPR011146">
    <property type="entry name" value="HIT-like"/>
</dbReference>
<dbReference type="Gene3D" id="3.30.428.10">
    <property type="entry name" value="HIT-like"/>
    <property type="match status" value="1"/>
</dbReference>
<dbReference type="OrthoDB" id="1915375at2759"/>